<organism evidence="2 3">
    <name type="scientific">Malus domestica</name>
    <name type="common">Apple</name>
    <name type="synonym">Pyrus malus</name>
    <dbReference type="NCBI Taxonomy" id="3750"/>
    <lineage>
        <taxon>Eukaryota</taxon>
        <taxon>Viridiplantae</taxon>
        <taxon>Streptophyta</taxon>
        <taxon>Embryophyta</taxon>
        <taxon>Tracheophyta</taxon>
        <taxon>Spermatophyta</taxon>
        <taxon>Magnoliopsida</taxon>
        <taxon>eudicotyledons</taxon>
        <taxon>Gunneridae</taxon>
        <taxon>Pentapetalae</taxon>
        <taxon>rosids</taxon>
        <taxon>fabids</taxon>
        <taxon>Rosales</taxon>
        <taxon>Rosaceae</taxon>
        <taxon>Amygdaloideae</taxon>
        <taxon>Maleae</taxon>
        <taxon>Malus</taxon>
    </lineage>
</organism>
<reference evidence="2 3" key="1">
    <citation type="submission" date="2018-10" db="EMBL/GenBank/DDBJ databases">
        <title>A high-quality apple genome assembly.</title>
        <authorList>
            <person name="Hu J."/>
        </authorList>
    </citation>
    <scope>NUCLEOTIDE SEQUENCE [LARGE SCALE GENOMIC DNA]</scope>
    <source>
        <strain evidence="3">cv. HFTH1</strain>
        <tissue evidence="2">Young leaf</tissue>
    </source>
</reference>
<feature type="domain" description="RNase H type-1" evidence="1">
    <location>
        <begin position="2"/>
        <end position="69"/>
    </location>
</feature>
<evidence type="ECO:0000259" key="1">
    <source>
        <dbReference type="Pfam" id="PF13456"/>
    </source>
</evidence>
<evidence type="ECO:0000313" key="3">
    <source>
        <dbReference type="Proteomes" id="UP000290289"/>
    </source>
</evidence>
<dbReference type="SMR" id="A0A498K574"/>
<proteinExistence type="predicted"/>
<dbReference type="GO" id="GO:0003676">
    <property type="term" value="F:nucleic acid binding"/>
    <property type="evidence" value="ECO:0007669"/>
    <property type="project" value="InterPro"/>
</dbReference>
<evidence type="ECO:0000313" key="2">
    <source>
        <dbReference type="EMBL" id="RXI03399.1"/>
    </source>
</evidence>
<gene>
    <name evidence="2" type="ORF">DVH24_004051</name>
</gene>
<comment type="caution">
    <text evidence="2">The sequence shown here is derived from an EMBL/GenBank/DDBJ whole genome shotgun (WGS) entry which is preliminary data.</text>
</comment>
<keyword evidence="3" id="KW-1185">Reference proteome</keyword>
<dbReference type="AlphaFoldDB" id="A0A498K574"/>
<protein>
    <recommendedName>
        <fullName evidence="1">RNase H type-1 domain-containing protein</fullName>
    </recommendedName>
</protein>
<dbReference type="Pfam" id="PF13456">
    <property type="entry name" value="RVT_3"/>
    <property type="match status" value="1"/>
</dbReference>
<name>A0A498K574_MALDO</name>
<sequence length="74" mass="7915">MGGCGVVVRDTRGEFVAAKVQQFEDECSPLLPESLAARATAKFAEKLRDAQLQLEGDALMVVASIQKEASANFT</sequence>
<dbReference type="EMBL" id="RDQH01000329">
    <property type="protein sequence ID" value="RXI03399.1"/>
    <property type="molecule type" value="Genomic_DNA"/>
</dbReference>
<dbReference type="GO" id="GO:0004523">
    <property type="term" value="F:RNA-DNA hybrid ribonuclease activity"/>
    <property type="evidence" value="ECO:0007669"/>
    <property type="project" value="InterPro"/>
</dbReference>
<accession>A0A498K574</accession>
<dbReference type="InterPro" id="IPR002156">
    <property type="entry name" value="RNaseH_domain"/>
</dbReference>
<dbReference type="Proteomes" id="UP000290289">
    <property type="component" value="Chromosome 3"/>
</dbReference>